<evidence type="ECO:0000256" key="3">
    <source>
        <dbReference type="ARBA" id="ARBA00022833"/>
    </source>
</evidence>
<comment type="caution">
    <text evidence="6">The sequence shown here is derived from an EMBL/GenBank/DDBJ whole genome shotgun (WGS) entry which is preliminary data.</text>
</comment>
<comment type="similarity">
    <text evidence="1">Belongs to the Gfa family.</text>
</comment>
<evidence type="ECO:0000259" key="5">
    <source>
        <dbReference type="PROSITE" id="PS51891"/>
    </source>
</evidence>
<sequence length="147" mass="16018">MDTAPLGPRHGHCLCGAVRFRATPLSRAMSVCHCSLCRRWAGGVGMAVACDPALQLDDDSALGVYRSSEWGERVFCRACGSSLFWRARDGSALMVSAQAFDDSSVFELTLEIFVDDQPCNYAFAQSTRRLTAAQTLATFATRDQQTP</sequence>
<dbReference type="GO" id="GO:0046872">
    <property type="term" value="F:metal ion binding"/>
    <property type="evidence" value="ECO:0007669"/>
    <property type="project" value="UniProtKB-KW"/>
</dbReference>
<keyword evidence="4" id="KW-0456">Lyase</keyword>
<dbReference type="PANTHER" id="PTHR33337">
    <property type="entry name" value="GFA DOMAIN-CONTAINING PROTEIN"/>
    <property type="match status" value="1"/>
</dbReference>
<dbReference type="Proteomes" id="UP000315235">
    <property type="component" value="Unassembled WGS sequence"/>
</dbReference>
<dbReference type="Gene3D" id="3.90.1590.10">
    <property type="entry name" value="glutathione-dependent formaldehyde- activating enzyme (gfa)"/>
    <property type="match status" value="1"/>
</dbReference>
<dbReference type="GO" id="GO:0016846">
    <property type="term" value="F:carbon-sulfur lyase activity"/>
    <property type="evidence" value="ECO:0007669"/>
    <property type="project" value="InterPro"/>
</dbReference>
<keyword evidence="3" id="KW-0862">Zinc</keyword>
<evidence type="ECO:0000256" key="1">
    <source>
        <dbReference type="ARBA" id="ARBA00005495"/>
    </source>
</evidence>
<organism evidence="6 7">
    <name type="scientific">Pseudomonas mangiferae</name>
    <dbReference type="NCBI Taxonomy" id="2593654"/>
    <lineage>
        <taxon>Bacteria</taxon>
        <taxon>Pseudomonadati</taxon>
        <taxon>Pseudomonadota</taxon>
        <taxon>Gammaproteobacteria</taxon>
        <taxon>Pseudomonadales</taxon>
        <taxon>Pseudomonadaceae</taxon>
        <taxon>Pseudomonas</taxon>
    </lineage>
</organism>
<reference evidence="6 7" key="1">
    <citation type="submission" date="2019-07" db="EMBL/GenBank/DDBJ databases">
        <title>Pseudomonas mangiferae sp. nov., isolated from bark of mango tree in Thailand.</title>
        <authorList>
            <person name="Srisuk N."/>
            <person name="Anurat P."/>
        </authorList>
    </citation>
    <scope>NUCLEOTIDE SEQUENCE [LARGE SCALE GENOMIC DNA]</scope>
    <source>
        <strain evidence="6 7">DMKU_BBB3-04</strain>
    </source>
</reference>
<evidence type="ECO:0000256" key="2">
    <source>
        <dbReference type="ARBA" id="ARBA00022723"/>
    </source>
</evidence>
<proteinExistence type="inferred from homology"/>
<dbReference type="RefSeq" id="WP_143487927.1">
    <property type="nucleotide sequence ID" value="NZ_VJOY01000005.1"/>
</dbReference>
<accession>A0A553H0B3</accession>
<keyword evidence="2" id="KW-0479">Metal-binding</keyword>
<dbReference type="EMBL" id="VJOY01000005">
    <property type="protein sequence ID" value="TRX75191.1"/>
    <property type="molecule type" value="Genomic_DNA"/>
</dbReference>
<dbReference type="SUPFAM" id="SSF51316">
    <property type="entry name" value="Mss4-like"/>
    <property type="match status" value="1"/>
</dbReference>
<evidence type="ECO:0000313" key="7">
    <source>
        <dbReference type="Proteomes" id="UP000315235"/>
    </source>
</evidence>
<feature type="domain" description="CENP-V/GFA" evidence="5">
    <location>
        <begin position="9"/>
        <end position="107"/>
    </location>
</feature>
<dbReference type="PROSITE" id="PS51891">
    <property type="entry name" value="CENP_V_GFA"/>
    <property type="match status" value="1"/>
</dbReference>
<dbReference type="AlphaFoldDB" id="A0A553H0B3"/>
<keyword evidence="7" id="KW-1185">Reference proteome</keyword>
<dbReference type="InterPro" id="IPR011057">
    <property type="entry name" value="Mss4-like_sf"/>
</dbReference>
<protein>
    <submittedName>
        <fullName evidence="6">GFA family protein</fullName>
    </submittedName>
</protein>
<dbReference type="InterPro" id="IPR006913">
    <property type="entry name" value="CENP-V/GFA"/>
</dbReference>
<evidence type="ECO:0000256" key="4">
    <source>
        <dbReference type="ARBA" id="ARBA00023239"/>
    </source>
</evidence>
<dbReference type="Pfam" id="PF04828">
    <property type="entry name" value="GFA"/>
    <property type="match status" value="1"/>
</dbReference>
<dbReference type="PANTHER" id="PTHR33337:SF40">
    <property type="entry name" value="CENP-V_GFA DOMAIN-CONTAINING PROTEIN-RELATED"/>
    <property type="match status" value="1"/>
</dbReference>
<gene>
    <name evidence="6" type="ORF">FM069_08815</name>
</gene>
<evidence type="ECO:0000313" key="6">
    <source>
        <dbReference type="EMBL" id="TRX75191.1"/>
    </source>
</evidence>
<dbReference type="OrthoDB" id="4188830at2"/>
<name>A0A553H0B3_9PSED</name>